<dbReference type="RefSeq" id="WP_051036992.1">
    <property type="nucleotide sequence ID" value="NZ_UGRY01000002.1"/>
</dbReference>
<dbReference type="Proteomes" id="UP000255467">
    <property type="component" value="Unassembled WGS sequence"/>
</dbReference>
<dbReference type="OrthoDB" id="4566001at2"/>
<sequence>MIDFGPTTPAFRAEVAAFYAGFGNPTALRHTFHDAVLLIPLTPDRRITTSTYGGIDWICAFTDADEYARWLAARDALTPEHPYPYQTLTGAHLTDFAATRLTPTGIAVDIQGISPMAFPPTVRETDAREGGLPFGERRVTRLPYTN</sequence>
<evidence type="ECO:0008006" key="3">
    <source>
        <dbReference type="Google" id="ProtNLM"/>
    </source>
</evidence>
<gene>
    <name evidence="1" type="ORF">NCTC1934_03442</name>
</gene>
<dbReference type="EMBL" id="UGRY01000002">
    <property type="protein sequence ID" value="SUA78681.1"/>
    <property type="molecule type" value="Genomic_DNA"/>
</dbReference>
<accession>A0A378YQC8</accession>
<name>A0A378YQC8_9NOCA</name>
<reference evidence="1 2" key="1">
    <citation type="submission" date="2018-06" db="EMBL/GenBank/DDBJ databases">
        <authorList>
            <consortium name="Pathogen Informatics"/>
            <person name="Doyle S."/>
        </authorList>
    </citation>
    <scope>NUCLEOTIDE SEQUENCE [LARGE SCALE GENOMIC DNA]</scope>
    <source>
        <strain evidence="1 2">NCTC1934</strain>
    </source>
</reference>
<proteinExistence type="predicted"/>
<evidence type="ECO:0000313" key="1">
    <source>
        <dbReference type="EMBL" id="SUA78681.1"/>
    </source>
</evidence>
<organism evidence="1 2">
    <name type="scientific">Nocardia otitidiscaviarum</name>
    <dbReference type="NCBI Taxonomy" id="1823"/>
    <lineage>
        <taxon>Bacteria</taxon>
        <taxon>Bacillati</taxon>
        <taxon>Actinomycetota</taxon>
        <taxon>Actinomycetes</taxon>
        <taxon>Mycobacteriales</taxon>
        <taxon>Nocardiaceae</taxon>
        <taxon>Nocardia</taxon>
    </lineage>
</organism>
<keyword evidence="2" id="KW-1185">Reference proteome</keyword>
<evidence type="ECO:0000313" key="2">
    <source>
        <dbReference type="Proteomes" id="UP000255467"/>
    </source>
</evidence>
<dbReference type="AlphaFoldDB" id="A0A378YQC8"/>
<dbReference type="STRING" id="1406858.GCA_000710895_05265"/>
<protein>
    <recommendedName>
        <fullName evidence="3">SseB protein N-terminal domain-containing protein</fullName>
    </recommendedName>
</protein>